<protein>
    <submittedName>
        <fullName evidence="6">TetR family transcriptional regulator</fullName>
    </submittedName>
</protein>
<dbReference type="InterPro" id="IPR009057">
    <property type="entry name" value="Homeodomain-like_sf"/>
</dbReference>
<proteinExistence type="predicted"/>
<keyword evidence="1" id="KW-0805">Transcription regulation</keyword>
<dbReference type="InterPro" id="IPR001647">
    <property type="entry name" value="HTH_TetR"/>
</dbReference>
<evidence type="ECO:0000256" key="3">
    <source>
        <dbReference type="ARBA" id="ARBA00023163"/>
    </source>
</evidence>
<dbReference type="EMBL" id="JAPDOD010000002">
    <property type="protein sequence ID" value="MDA0159490.1"/>
    <property type="molecule type" value="Genomic_DNA"/>
</dbReference>
<dbReference type="SUPFAM" id="SSF46689">
    <property type="entry name" value="Homeodomain-like"/>
    <property type="match status" value="1"/>
</dbReference>
<organism evidence="6 7">
    <name type="scientific">Solirubrobacter ginsenosidimutans</name>
    <dbReference type="NCBI Taxonomy" id="490573"/>
    <lineage>
        <taxon>Bacteria</taxon>
        <taxon>Bacillati</taxon>
        <taxon>Actinomycetota</taxon>
        <taxon>Thermoleophilia</taxon>
        <taxon>Solirubrobacterales</taxon>
        <taxon>Solirubrobacteraceae</taxon>
        <taxon>Solirubrobacter</taxon>
    </lineage>
</organism>
<dbReference type="Pfam" id="PF00440">
    <property type="entry name" value="TetR_N"/>
    <property type="match status" value="1"/>
</dbReference>
<gene>
    <name evidence="6" type="ORF">OM076_04375</name>
</gene>
<keyword evidence="3" id="KW-0804">Transcription</keyword>
<evidence type="ECO:0000256" key="4">
    <source>
        <dbReference type="PROSITE-ProRule" id="PRU00335"/>
    </source>
</evidence>
<dbReference type="Gene3D" id="1.10.357.10">
    <property type="entry name" value="Tetracycline Repressor, domain 2"/>
    <property type="match status" value="1"/>
</dbReference>
<dbReference type="PRINTS" id="PR00455">
    <property type="entry name" value="HTHTETR"/>
</dbReference>
<dbReference type="Pfam" id="PF16914">
    <property type="entry name" value="TetR_C_12"/>
    <property type="match status" value="1"/>
</dbReference>
<name>A0A9X3MNQ4_9ACTN</name>
<dbReference type="InterPro" id="IPR036271">
    <property type="entry name" value="Tet_transcr_reg_TetR-rel_C_sf"/>
</dbReference>
<dbReference type="RefSeq" id="WP_270038220.1">
    <property type="nucleotide sequence ID" value="NZ_JAPDOD010000002.1"/>
</dbReference>
<evidence type="ECO:0000313" key="7">
    <source>
        <dbReference type="Proteomes" id="UP001149140"/>
    </source>
</evidence>
<accession>A0A9X3MNQ4</accession>
<evidence type="ECO:0000256" key="1">
    <source>
        <dbReference type="ARBA" id="ARBA00023015"/>
    </source>
</evidence>
<dbReference type="InterPro" id="IPR050109">
    <property type="entry name" value="HTH-type_TetR-like_transc_reg"/>
</dbReference>
<evidence type="ECO:0000313" key="6">
    <source>
        <dbReference type="EMBL" id="MDA0159490.1"/>
    </source>
</evidence>
<evidence type="ECO:0000259" key="5">
    <source>
        <dbReference type="PROSITE" id="PS50977"/>
    </source>
</evidence>
<dbReference type="Proteomes" id="UP001149140">
    <property type="component" value="Unassembled WGS sequence"/>
</dbReference>
<keyword evidence="2 4" id="KW-0238">DNA-binding</keyword>
<dbReference type="AlphaFoldDB" id="A0A9X3MNQ4"/>
<feature type="domain" description="HTH tetR-type" evidence="5">
    <location>
        <begin position="15"/>
        <end position="75"/>
    </location>
</feature>
<reference evidence="6" key="1">
    <citation type="submission" date="2022-10" db="EMBL/GenBank/DDBJ databases">
        <title>The WGS of Solirubrobacter ginsenosidimutans DSM 21036.</title>
        <authorList>
            <person name="Jiang Z."/>
        </authorList>
    </citation>
    <scope>NUCLEOTIDE SEQUENCE</scope>
    <source>
        <strain evidence="6">DSM 21036</strain>
    </source>
</reference>
<comment type="caution">
    <text evidence="6">The sequence shown here is derived from an EMBL/GenBank/DDBJ whole genome shotgun (WGS) entry which is preliminary data.</text>
</comment>
<dbReference type="SUPFAM" id="SSF48498">
    <property type="entry name" value="Tetracyclin repressor-like, C-terminal domain"/>
    <property type="match status" value="1"/>
</dbReference>
<feature type="DNA-binding region" description="H-T-H motif" evidence="4">
    <location>
        <begin position="38"/>
        <end position="57"/>
    </location>
</feature>
<dbReference type="PROSITE" id="PS50977">
    <property type="entry name" value="HTH_TETR_2"/>
    <property type="match status" value="1"/>
</dbReference>
<dbReference type="GO" id="GO:0003700">
    <property type="term" value="F:DNA-binding transcription factor activity"/>
    <property type="evidence" value="ECO:0007669"/>
    <property type="project" value="TreeGrafter"/>
</dbReference>
<keyword evidence="7" id="KW-1185">Reference proteome</keyword>
<dbReference type="GO" id="GO:0000976">
    <property type="term" value="F:transcription cis-regulatory region binding"/>
    <property type="evidence" value="ECO:0007669"/>
    <property type="project" value="TreeGrafter"/>
</dbReference>
<dbReference type="PANTHER" id="PTHR30055">
    <property type="entry name" value="HTH-TYPE TRANSCRIPTIONAL REGULATOR RUTR"/>
    <property type="match status" value="1"/>
</dbReference>
<dbReference type="InterPro" id="IPR011075">
    <property type="entry name" value="TetR_C"/>
</dbReference>
<sequence>MTPFSHPRATRAAGQQTRRALLDAAGPLFAARGLAGVSQADIAAAAGTFPSQVTYYFGSKEALFVEAACRGVLRAATEVERAGDRTRTPRTYVRALVDTALASPALLTFVEASLLVRRRQELAPRVRETFARLHAEGERAVVENLAKRGWQIRTHPGEEARGFWAAILGVALESAASGEAFSAASADATVQLVLSLYAP</sequence>
<evidence type="ECO:0000256" key="2">
    <source>
        <dbReference type="ARBA" id="ARBA00023125"/>
    </source>
</evidence>
<dbReference type="PANTHER" id="PTHR30055:SF146">
    <property type="entry name" value="HTH-TYPE TRANSCRIPTIONAL DUAL REGULATOR CECR"/>
    <property type="match status" value="1"/>
</dbReference>